<accession>A0A927D443</accession>
<reference evidence="10" key="1">
    <citation type="submission" date="2020-08" db="EMBL/GenBank/DDBJ databases">
        <title>Sulfitobacter aestuariivivens sp. nov., isolated from a tidal flat.</title>
        <authorList>
            <person name="Park S."/>
            <person name="Yoon J.-H."/>
        </authorList>
    </citation>
    <scope>NUCLEOTIDE SEQUENCE</scope>
    <source>
        <strain evidence="10">TSTF-M16</strain>
    </source>
</reference>
<comment type="subcellular location">
    <subcellularLocation>
        <location evidence="1 7">Cytoplasm</location>
    </subcellularLocation>
</comment>
<keyword evidence="5 7" id="KW-0560">Oxidoreductase</keyword>
<dbReference type="InterPro" id="IPR036291">
    <property type="entry name" value="NAD(P)-bd_dom_sf"/>
</dbReference>
<dbReference type="Gene3D" id="3.10.129.10">
    <property type="entry name" value="Hotdog Thioesterase"/>
    <property type="match status" value="1"/>
</dbReference>
<evidence type="ECO:0000259" key="9">
    <source>
        <dbReference type="Pfam" id="PF02737"/>
    </source>
</evidence>
<dbReference type="AlphaFoldDB" id="A0A927D443"/>
<dbReference type="GO" id="GO:0070403">
    <property type="term" value="F:NAD+ binding"/>
    <property type="evidence" value="ECO:0007669"/>
    <property type="project" value="InterPro"/>
</dbReference>
<dbReference type="InterPro" id="IPR013328">
    <property type="entry name" value="6PGD_dom2"/>
</dbReference>
<dbReference type="PANTHER" id="PTHR48075:SF5">
    <property type="entry name" value="3-HYDROXYBUTYRYL-COA DEHYDROGENASE"/>
    <property type="match status" value="1"/>
</dbReference>
<dbReference type="SUPFAM" id="SSF51735">
    <property type="entry name" value="NAD(P)-binding Rossmann-fold domains"/>
    <property type="match status" value="1"/>
</dbReference>
<dbReference type="NCBIfam" id="NF005716">
    <property type="entry name" value="PRK07531.1"/>
    <property type="match status" value="1"/>
</dbReference>
<name>A0A927D443_9RHOB</name>
<evidence type="ECO:0000313" key="10">
    <source>
        <dbReference type="EMBL" id="MBD3662491.1"/>
    </source>
</evidence>
<evidence type="ECO:0000256" key="7">
    <source>
        <dbReference type="HAMAP-Rule" id="MF_02129"/>
    </source>
</evidence>
<comment type="subunit">
    <text evidence="3 7">Homodimer.</text>
</comment>
<dbReference type="GO" id="GO:0009437">
    <property type="term" value="P:carnitine metabolic process"/>
    <property type="evidence" value="ECO:0007669"/>
    <property type="project" value="UniProtKB-UniRule"/>
</dbReference>
<dbReference type="Gene3D" id="1.10.1040.10">
    <property type="entry name" value="N-(1-d-carboxylethyl)-l-norvaline Dehydrogenase, domain 2"/>
    <property type="match status" value="1"/>
</dbReference>
<dbReference type="PANTHER" id="PTHR48075">
    <property type="entry name" value="3-HYDROXYACYL-COA DEHYDROGENASE FAMILY PROTEIN"/>
    <property type="match status" value="1"/>
</dbReference>
<comment type="caution">
    <text evidence="10">The sequence shown here is derived from an EMBL/GenBank/DDBJ whole genome shotgun (WGS) entry which is preliminary data.</text>
</comment>
<comment type="similarity">
    <text evidence="7">Belongs to the 3-hydroxyacyl-CoA dehydrogenase family. L-carnitine dehydrogenase subfamily.</text>
</comment>
<evidence type="ECO:0000313" key="11">
    <source>
        <dbReference type="Proteomes" id="UP000635142"/>
    </source>
</evidence>
<evidence type="ECO:0000256" key="5">
    <source>
        <dbReference type="ARBA" id="ARBA00023002"/>
    </source>
</evidence>
<dbReference type="InterPro" id="IPR029069">
    <property type="entry name" value="HotDog_dom_sf"/>
</dbReference>
<dbReference type="EMBL" id="JACTAG010000001">
    <property type="protein sequence ID" value="MBD3662491.1"/>
    <property type="molecule type" value="Genomic_DNA"/>
</dbReference>
<organism evidence="10 11">
    <name type="scientific">Sulfitobacter aestuariivivens</name>
    <dbReference type="NCBI Taxonomy" id="2766981"/>
    <lineage>
        <taxon>Bacteria</taxon>
        <taxon>Pseudomonadati</taxon>
        <taxon>Pseudomonadota</taxon>
        <taxon>Alphaproteobacteria</taxon>
        <taxon>Rhodobacterales</taxon>
        <taxon>Roseobacteraceae</taxon>
        <taxon>Sulfitobacter</taxon>
    </lineage>
</organism>
<evidence type="ECO:0000256" key="6">
    <source>
        <dbReference type="ARBA" id="ARBA00023027"/>
    </source>
</evidence>
<evidence type="ECO:0000256" key="1">
    <source>
        <dbReference type="ARBA" id="ARBA00004496"/>
    </source>
</evidence>
<dbReference type="HAMAP" id="MF_02129">
    <property type="entry name" value="L_carnitine_dehydrog"/>
    <property type="match status" value="1"/>
</dbReference>
<dbReference type="InterPro" id="IPR006176">
    <property type="entry name" value="3-OHacyl-CoA_DH_NAD-bd"/>
</dbReference>
<dbReference type="EC" id="1.1.1.108" evidence="7"/>
<feature type="binding site" evidence="7">
    <location>
        <begin position="9"/>
        <end position="14"/>
    </location>
    <ligand>
        <name>NAD(+)</name>
        <dbReference type="ChEBI" id="CHEBI:57540"/>
    </ligand>
</feature>
<sequence length="489" mass="53002">MTRTAAIIGGGIIGGGWAARFLLNGWDVRVYDPDPEAERKITEVLVNARRSLPGLTDVALPAEGCLSFGASLAEVVADAELIVEAVPERLDVKRAVYAEIEAANTDGIIASSTSGIMPSDLQAELAYPGRLIVAHPFNPVYLLPLVELVGGAQTDAAHIEKAKGIYSDLGMYPLHCRVEIEGFLSDRLQEALWREALWLLKDEVATAEEIDAAVAYGPGLRWAQMGTMQTFHLAGGEGGMRAMLAMFGPCLKWPWTKLMDVPELTDDFVEMVGDQCDTQAGALSPRDLEVIRDDNLVGIIRSLKAQNWGAGAVAQAHDRRLRAGTVQAARAADLPADQPVLTARRVVPLDWTDYNGHMTESRYLHAFADATDRFMEIIGCDADYIASGGSYFTAETHIRHLDEVHAGARIDITTRVILGEGKKMHLWHEMREGDRLLASGEHFLLHVSLETRKPTPPSEAIAAALVRFAAGHADLPAPEGLGRAIGGPR</sequence>
<evidence type="ECO:0000259" key="8">
    <source>
        <dbReference type="Pfam" id="PF00725"/>
    </source>
</evidence>
<feature type="domain" description="3-hydroxyacyl-CoA dehydrogenase C-terminal" evidence="8">
    <location>
        <begin position="182"/>
        <end position="248"/>
    </location>
</feature>
<dbReference type="SUPFAM" id="SSF48179">
    <property type="entry name" value="6-phosphogluconate dehydrogenase C-terminal domain-like"/>
    <property type="match status" value="1"/>
</dbReference>
<dbReference type="RefSeq" id="WP_191073524.1">
    <property type="nucleotide sequence ID" value="NZ_JACTAG010000001.1"/>
</dbReference>
<dbReference type="GO" id="GO:0047728">
    <property type="term" value="F:carnitine 3-dehydrogenase activity"/>
    <property type="evidence" value="ECO:0007669"/>
    <property type="project" value="UniProtKB-UniRule"/>
</dbReference>
<dbReference type="CDD" id="cd00586">
    <property type="entry name" value="4HBT"/>
    <property type="match status" value="1"/>
</dbReference>
<dbReference type="Pfam" id="PF00725">
    <property type="entry name" value="3HCDH"/>
    <property type="match status" value="1"/>
</dbReference>
<comment type="function">
    <text evidence="7">Catalyzes the NAD(+)-dependent oxidation of L-carnitine to 3-dehydrocarnitine.</text>
</comment>
<dbReference type="GO" id="GO:0006631">
    <property type="term" value="P:fatty acid metabolic process"/>
    <property type="evidence" value="ECO:0007669"/>
    <property type="project" value="InterPro"/>
</dbReference>
<keyword evidence="4 7" id="KW-0963">Cytoplasm</keyword>
<comment type="pathway">
    <text evidence="2 7">Amine and polyamine metabolism; carnitine metabolism.</text>
</comment>
<keyword evidence="6 7" id="KW-0520">NAD</keyword>
<protein>
    <recommendedName>
        <fullName evidence="7">L-carnitine dehydrogenase</fullName>
        <shortName evidence="7">CDH</shortName>
        <shortName evidence="7">L-CDH</shortName>
        <ecNumber evidence="7">1.1.1.108</ecNumber>
    </recommendedName>
</protein>
<evidence type="ECO:0000256" key="4">
    <source>
        <dbReference type="ARBA" id="ARBA00022490"/>
    </source>
</evidence>
<dbReference type="Proteomes" id="UP000635142">
    <property type="component" value="Unassembled WGS sequence"/>
</dbReference>
<dbReference type="Gene3D" id="3.40.50.720">
    <property type="entry name" value="NAD(P)-binding Rossmann-like Domain"/>
    <property type="match status" value="1"/>
</dbReference>
<evidence type="ECO:0000256" key="2">
    <source>
        <dbReference type="ARBA" id="ARBA00004855"/>
    </source>
</evidence>
<dbReference type="SUPFAM" id="SSF54637">
    <property type="entry name" value="Thioesterase/thiol ester dehydrase-isomerase"/>
    <property type="match status" value="1"/>
</dbReference>
<dbReference type="GO" id="GO:0005737">
    <property type="term" value="C:cytoplasm"/>
    <property type="evidence" value="ECO:0007669"/>
    <property type="project" value="UniProtKB-SubCell"/>
</dbReference>
<dbReference type="InterPro" id="IPR026578">
    <property type="entry name" value="L-carnitine_dehydrogenase"/>
</dbReference>
<dbReference type="InterPro" id="IPR008927">
    <property type="entry name" value="6-PGluconate_DH-like_C_sf"/>
</dbReference>
<dbReference type="Pfam" id="PF13279">
    <property type="entry name" value="4HBT_2"/>
    <property type="match status" value="1"/>
</dbReference>
<feature type="domain" description="3-hydroxyacyl-CoA dehydrogenase NAD binding" evidence="9">
    <location>
        <begin position="5"/>
        <end position="176"/>
    </location>
</feature>
<evidence type="ECO:0000256" key="3">
    <source>
        <dbReference type="ARBA" id="ARBA00011738"/>
    </source>
</evidence>
<dbReference type="Pfam" id="PF02737">
    <property type="entry name" value="3HCDH_N"/>
    <property type="match status" value="1"/>
</dbReference>
<gene>
    <name evidence="10" type="ORF">H9Q16_00995</name>
</gene>
<comment type="catalytic activity">
    <reaction evidence="7">
        <text>carnitine + NAD(+) = 3-dehydrocarnitine + NADH + H(+)</text>
        <dbReference type="Rhea" id="RHEA:19265"/>
        <dbReference type="ChEBI" id="CHEBI:15378"/>
        <dbReference type="ChEBI" id="CHEBI:17126"/>
        <dbReference type="ChEBI" id="CHEBI:57540"/>
        <dbReference type="ChEBI" id="CHEBI:57885"/>
        <dbReference type="ChEBI" id="CHEBI:57945"/>
        <dbReference type="EC" id="1.1.1.108"/>
    </reaction>
</comment>
<keyword evidence="11" id="KW-1185">Reference proteome</keyword>
<dbReference type="InterPro" id="IPR006108">
    <property type="entry name" value="3HC_DH_C"/>
</dbReference>
<proteinExistence type="inferred from homology"/>